<dbReference type="Proteomes" id="UP000008332">
    <property type="component" value="Chromosome"/>
</dbReference>
<dbReference type="PANTHER" id="PTHR43133">
    <property type="entry name" value="RNA POLYMERASE ECF-TYPE SIGMA FACTO"/>
    <property type="match status" value="1"/>
</dbReference>
<dbReference type="InterPro" id="IPR036388">
    <property type="entry name" value="WH-like_DNA-bd_sf"/>
</dbReference>
<dbReference type="GO" id="GO:0003677">
    <property type="term" value="F:DNA binding"/>
    <property type="evidence" value="ECO:0007669"/>
    <property type="project" value="UniProtKB-KW"/>
</dbReference>
<evidence type="ECO:0000256" key="4">
    <source>
        <dbReference type="ARBA" id="ARBA00023125"/>
    </source>
</evidence>
<dbReference type="SUPFAM" id="SSF88946">
    <property type="entry name" value="Sigma2 domain of RNA polymerase sigma factors"/>
    <property type="match status" value="1"/>
</dbReference>
<dbReference type="PANTHER" id="PTHR43133:SF8">
    <property type="entry name" value="RNA POLYMERASE SIGMA FACTOR HI_1459-RELATED"/>
    <property type="match status" value="1"/>
</dbReference>
<dbReference type="Pfam" id="PF04542">
    <property type="entry name" value="Sigma70_r2"/>
    <property type="match status" value="1"/>
</dbReference>
<dbReference type="EMBL" id="CP000267">
    <property type="protein sequence ID" value="ABD71842.1"/>
    <property type="molecule type" value="Genomic_DNA"/>
</dbReference>
<dbReference type="Pfam" id="PF08281">
    <property type="entry name" value="Sigma70_r4_2"/>
    <property type="match status" value="1"/>
</dbReference>
<name>Q21QW1_ALBFT</name>
<comment type="similarity">
    <text evidence="1">Belongs to the sigma-70 factor family. ECF subfamily.</text>
</comment>
<keyword evidence="3" id="KW-0731">Sigma factor</keyword>
<dbReference type="Gene3D" id="1.10.1740.10">
    <property type="match status" value="1"/>
</dbReference>
<evidence type="ECO:0000256" key="3">
    <source>
        <dbReference type="ARBA" id="ARBA00023082"/>
    </source>
</evidence>
<dbReference type="STRING" id="338969.Rfer_4146"/>
<keyword evidence="4" id="KW-0238">DNA-binding</keyword>
<accession>Q21QW1</accession>
<dbReference type="InterPro" id="IPR013325">
    <property type="entry name" value="RNA_pol_sigma_r2"/>
</dbReference>
<protein>
    <submittedName>
        <fullName evidence="8">Sigma-24 (FecI-like)</fullName>
    </submittedName>
</protein>
<dbReference type="RefSeq" id="WP_011466404.1">
    <property type="nucleotide sequence ID" value="NC_007908.1"/>
</dbReference>
<evidence type="ECO:0000256" key="5">
    <source>
        <dbReference type="ARBA" id="ARBA00023163"/>
    </source>
</evidence>
<dbReference type="SUPFAM" id="SSF88659">
    <property type="entry name" value="Sigma3 and sigma4 domains of RNA polymerase sigma factors"/>
    <property type="match status" value="1"/>
</dbReference>
<keyword evidence="2" id="KW-0805">Transcription regulation</keyword>
<evidence type="ECO:0000259" key="7">
    <source>
        <dbReference type="Pfam" id="PF08281"/>
    </source>
</evidence>
<sequence length="187" mass="21643">MIDMLTSDGSEDDWVSRARAGDRKAFSELVRRHQKPVHRYLLRMLGSHDDAMELTQEAFIKAWQALPQWRPEAQFRTWLFRIANNTALDALRHRKLIEFVPLEDSFDAPGSEPDPAHQAQVTQEVRQLDTSLKKLMPEHRQILLLREVEEMSYEEIGSVLSLNEGTVKSRLARARAALIEIRARSRS</sequence>
<dbReference type="KEGG" id="rfr:Rfer_4146"/>
<keyword evidence="5" id="KW-0804">Transcription</keyword>
<evidence type="ECO:0000259" key="6">
    <source>
        <dbReference type="Pfam" id="PF04542"/>
    </source>
</evidence>
<evidence type="ECO:0000313" key="9">
    <source>
        <dbReference type="Proteomes" id="UP000008332"/>
    </source>
</evidence>
<dbReference type="Gene3D" id="1.10.10.10">
    <property type="entry name" value="Winged helix-like DNA-binding domain superfamily/Winged helix DNA-binding domain"/>
    <property type="match status" value="1"/>
</dbReference>
<dbReference type="InterPro" id="IPR013249">
    <property type="entry name" value="RNA_pol_sigma70_r4_t2"/>
</dbReference>
<dbReference type="NCBIfam" id="TIGR02937">
    <property type="entry name" value="sigma70-ECF"/>
    <property type="match status" value="1"/>
</dbReference>
<evidence type="ECO:0000256" key="1">
    <source>
        <dbReference type="ARBA" id="ARBA00010641"/>
    </source>
</evidence>
<dbReference type="CDD" id="cd06171">
    <property type="entry name" value="Sigma70_r4"/>
    <property type="match status" value="1"/>
</dbReference>
<dbReference type="AlphaFoldDB" id="Q21QW1"/>
<dbReference type="InterPro" id="IPR013324">
    <property type="entry name" value="RNA_pol_sigma_r3/r4-like"/>
</dbReference>
<dbReference type="InterPro" id="IPR007627">
    <property type="entry name" value="RNA_pol_sigma70_r2"/>
</dbReference>
<gene>
    <name evidence="8" type="ordered locus">Rfer_4146</name>
</gene>
<dbReference type="InterPro" id="IPR039425">
    <property type="entry name" value="RNA_pol_sigma-70-like"/>
</dbReference>
<dbReference type="eggNOG" id="COG1595">
    <property type="taxonomic scope" value="Bacteria"/>
</dbReference>
<organism evidence="8 9">
    <name type="scientific">Albidiferax ferrireducens (strain ATCC BAA-621 / DSM 15236 / T118)</name>
    <name type="common">Rhodoferax ferrireducens</name>
    <dbReference type="NCBI Taxonomy" id="338969"/>
    <lineage>
        <taxon>Bacteria</taxon>
        <taxon>Pseudomonadati</taxon>
        <taxon>Pseudomonadota</taxon>
        <taxon>Betaproteobacteria</taxon>
        <taxon>Burkholderiales</taxon>
        <taxon>Comamonadaceae</taxon>
        <taxon>Rhodoferax</taxon>
    </lineage>
</organism>
<dbReference type="HOGENOM" id="CLU_047691_3_0_4"/>
<dbReference type="OrthoDB" id="9780326at2"/>
<dbReference type="GO" id="GO:0016987">
    <property type="term" value="F:sigma factor activity"/>
    <property type="evidence" value="ECO:0007669"/>
    <property type="project" value="UniProtKB-KW"/>
</dbReference>
<reference evidence="9" key="1">
    <citation type="submission" date="2006-02" db="EMBL/GenBank/DDBJ databases">
        <title>Complete sequence of chromosome of Rhodoferax ferrireducens DSM 15236.</title>
        <authorList>
            <person name="Copeland A."/>
            <person name="Lucas S."/>
            <person name="Lapidus A."/>
            <person name="Barry K."/>
            <person name="Detter J.C."/>
            <person name="Glavina del Rio T."/>
            <person name="Hammon N."/>
            <person name="Israni S."/>
            <person name="Pitluck S."/>
            <person name="Brettin T."/>
            <person name="Bruce D."/>
            <person name="Han C."/>
            <person name="Tapia R."/>
            <person name="Gilna P."/>
            <person name="Kiss H."/>
            <person name="Schmutz J."/>
            <person name="Larimer F."/>
            <person name="Land M."/>
            <person name="Kyrpides N."/>
            <person name="Ivanova N."/>
            <person name="Richardson P."/>
        </authorList>
    </citation>
    <scope>NUCLEOTIDE SEQUENCE [LARGE SCALE GENOMIC DNA]</scope>
    <source>
        <strain evidence="9">ATCC BAA-621 / DSM 15236 / T118</strain>
    </source>
</reference>
<feature type="domain" description="RNA polymerase sigma factor 70 region 4 type 2" evidence="7">
    <location>
        <begin position="126"/>
        <end position="178"/>
    </location>
</feature>
<dbReference type="GO" id="GO:0006352">
    <property type="term" value="P:DNA-templated transcription initiation"/>
    <property type="evidence" value="ECO:0007669"/>
    <property type="project" value="InterPro"/>
</dbReference>
<evidence type="ECO:0000256" key="2">
    <source>
        <dbReference type="ARBA" id="ARBA00023015"/>
    </source>
</evidence>
<feature type="domain" description="RNA polymerase sigma-70 region 2" evidence="6">
    <location>
        <begin position="29"/>
        <end position="95"/>
    </location>
</feature>
<evidence type="ECO:0000313" key="8">
    <source>
        <dbReference type="EMBL" id="ABD71842.1"/>
    </source>
</evidence>
<dbReference type="InterPro" id="IPR014284">
    <property type="entry name" value="RNA_pol_sigma-70_dom"/>
</dbReference>
<keyword evidence="9" id="KW-1185">Reference proteome</keyword>
<proteinExistence type="inferred from homology"/>